<organism evidence="1 2">
    <name type="scientific">Dysgonomonas alginatilytica</name>
    <dbReference type="NCBI Taxonomy" id="1605892"/>
    <lineage>
        <taxon>Bacteria</taxon>
        <taxon>Pseudomonadati</taxon>
        <taxon>Bacteroidota</taxon>
        <taxon>Bacteroidia</taxon>
        <taxon>Bacteroidales</taxon>
        <taxon>Dysgonomonadaceae</taxon>
        <taxon>Dysgonomonas</taxon>
    </lineage>
</organism>
<dbReference type="Proteomes" id="UP000247973">
    <property type="component" value="Unassembled WGS sequence"/>
</dbReference>
<dbReference type="RefSeq" id="WP_110309949.1">
    <property type="nucleotide sequence ID" value="NZ_QICL01000005.1"/>
</dbReference>
<dbReference type="Gene3D" id="2.30.180.10">
    <property type="entry name" value="FAS1 domain"/>
    <property type="match status" value="1"/>
</dbReference>
<dbReference type="OrthoDB" id="1032410at2"/>
<dbReference type="AlphaFoldDB" id="A0A2V3PQH2"/>
<dbReference type="PROSITE" id="PS51257">
    <property type="entry name" value="PROKAR_LIPOPROTEIN"/>
    <property type="match status" value="1"/>
</dbReference>
<accession>A0A2V3PQH2</accession>
<reference evidence="1 2" key="1">
    <citation type="submission" date="2018-03" db="EMBL/GenBank/DDBJ databases">
        <title>Genomic Encyclopedia of Archaeal and Bacterial Type Strains, Phase II (KMG-II): from individual species to whole genera.</title>
        <authorList>
            <person name="Goeker M."/>
        </authorList>
    </citation>
    <scope>NUCLEOTIDE SEQUENCE [LARGE SCALE GENOMIC DNA]</scope>
    <source>
        <strain evidence="1 2">DSM 100214</strain>
    </source>
</reference>
<name>A0A2V3PQH2_9BACT</name>
<sequence>MIKKYIRIAFAIIAFPLIFAGCEVFGLDLQEPYDYDYEAGTYDNHINMTVWEFVQTRQDLFPIMKEAIEYAEMQNMYNEPAATYLLLADKAFNSTTSTDLSYFQTHKLYERPGDETSLYAPISMTQYPKEQVKEFLLYHIVKGAHTWSNLPAEPKWFDSYASADTAKVNMYLIKDRNPNIVFNNFNGHYKPEIKPRTSNLLSTSGAYIHVVESWIDRPTKDILK</sequence>
<proteinExistence type="predicted"/>
<dbReference type="SUPFAM" id="SSF82153">
    <property type="entry name" value="FAS1 domain"/>
    <property type="match status" value="1"/>
</dbReference>
<gene>
    <name evidence="1" type="ORF">CLV62_10539</name>
</gene>
<protein>
    <submittedName>
        <fullName evidence="1">Fasciclin domain-containing protein</fullName>
    </submittedName>
</protein>
<evidence type="ECO:0000313" key="2">
    <source>
        <dbReference type="Proteomes" id="UP000247973"/>
    </source>
</evidence>
<dbReference type="EMBL" id="QICL01000005">
    <property type="protein sequence ID" value="PXV66288.1"/>
    <property type="molecule type" value="Genomic_DNA"/>
</dbReference>
<comment type="caution">
    <text evidence="1">The sequence shown here is derived from an EMBL/GenBank/DDBJ whole genome shotgun (WGS) entry which is preliminary data.</text>
</comment>
<keyword evidence="2" id="KW-1185">Reference proteome</keyword>
<dbReference type="InterPro" id="IPR036378">
    <property type="entry name" value="FAS1_dom_sf"/>
</dbReference>
<evidence type="ECO:0000313" key="1">
    <source>
        <dbReference type="EMBL" id="PXV66288.1"/>
    </source>
</evidence>